<dbReference type="GO" id="GO:0003676">
    <property type="term" value="F:nucleic acid binding"/>
    <property type="evidence" value="ECO:0007669"/>
    <property type="project" value="InterPro"/>
</dbReference>
<reference evidence="7 10" key="1">
    <citation type="submission" date="2016-10" db="EMBL/GenBank/DDBJ databases">
        <title>Methanohalophilus halophilus.</title>
        <authorList>
            <person name="L'haridon S."/>
        </authorList>
    </citation>
    <scope>NUCLEOTIDE SEQUENCE [LARGE SCALE GENOMIC DNA]</scope>
    <source>
        <strain evidence="7 10">Z-7982</strain>
    </source>
</reference>
<gene>
    <name evidence="7" type="ORF">BHR79_09655</name>
    <name evidence="8" type="ORF">EFE40_05605</name>
    <name evidence="9" type="ORF">SAMN04515625_0850</name>
</gene>
<reference evidence="9 11" key="2">
    <citation type="submission" date="2016-10" db="EMBL/GenBank/DDBJ databases">
        <authorList>
            <person name="de Groot N.N."/>
        </authorList>
    </citation>
    <scope>NUCLEOTIDE SEQUENCE [LARGE SCALE GENOMIC DNA]</scope>
    <source>
        <strain evidence="9 11">Z-7982</strain>
    </source>
</reference>
<dbReference type="CDD" id="cd18795">
    <property type="entry name" value="SF2_C_Ski2"/>
    <property type="match status" value="1"/>
</dbReference>
<dbReference type="GO" id="GO:0140097">
    <property type="term" value="F:catalytic activity, acting on DNA"/>
    <property type="evidence" value="ECO:0007669"/>
    <property type="project" value="UniProtKB-ARBA"/>
</dbReference>
<evidence type="ECO:0000259" key="6">
    <source>
        <dbReference type="PROSITE" id="PS51194"/>
    </source>
</evidence>
<dbReference type="EMBL" id="RJJG01000004">
    <property type="protein sequence ID" value="RNI08943.1"/>
    <property type="molecule type" value="Genomic_DNA"/>
</dbReference>
<dbReference type="Pfam" id="PF00270">
    <property type="entry name" value="DEAD"/>
    <property type="match status" value="1"/>
</dbReference>
<dbReference type="GeneID" id="30584037"/>
<evidence type="ECO:0000313" key="7">
    <source>
        <dbReference type="EMBL" id="APH39719.1"/>
    </source>
</evidence>
<dbReference type="Pfam" id="PF00271">
    <property type="entry name" value="Helicase_C"/>
    <property type="match status" value="1"/>
</dbReference>
<sequence length="827" mass="92611">MTLWTLLYPLKGKVTVMLIKDRKKTPAIVGELTLRSTSAGPRPLRFLVSKDKKQDYRSPEEFIELLRRSERILITRQGDAKNHKKIIEMLGGFHLTGEMVDVCRFCLLNKEFNFVNKKSISNQGERICETCAQEELKRALRNSQCHYSDEAIQRIFDVLNKTKDLDRTIGMLNPEEIDSEVTRYDTIASKEDQNPYPISKLPISDQFKKSLLKKSKTLLPVQSIAVRKGLLKGNNLLVTSATATGKTLIGEMAGIENILKKRGKMLYLVPLVALANQKYSQFTGKYKGFGLQTSIRIGSSRIKTRKTEKMSRSLDTDIIVGTYEGIDHIMRSSKADMLGQIGTVVIDEVHMLEDEERGHRLDGVIARLKYAAPGAQFIYLSATVGSPHALAKHLDAELVEYEHRPVPIERHLIFCPQQSKLRIMTRLIREEYNQVSSKGHKGQTIVFTNSRRNCHRLANALPIPASAYHAGLANPERKKVEDRFACGKLPVVVTTAALAAGVDFPASQVIFESLAMGIDWINLQEFLQMLGRAGRPDYHDRGVVVLLASPDKTYGGGQAVTEDEMAVKLLKGQMEEMNLKYGQEEQEEEVLASVAVTNSKADLNYICSKMVEDIDLNSIVNKLKKYRFLTQKGDGIKLTRMGSIAARHFLSASRAFLIRDAVRAGQDPIEIAANLEFFDAVYFKFAPQISAALNVNMPSRVFQGAALDIVFEGDNLSQLEEKIRDQLFEFATDFLTCGCKESPYCGCAEKNFSEMIIRMRASGRDPEKIAARLNEKYGISAYVGDLYGYLDGVIRNLDAIEMMASAHSKPDIAKQAKDLKKSVEAGR</sequence>
<evidence type="ECO:0000256" key="1">
    <source>
        <dbReference type="ARBA" id="ARBA00022741"/>
    </source>
</evidence>
<dbReference type="GO" id="GO:0005524">
    <property type="term" value="F:ATP binding"/>
    <property type="evidence" value="ECO:0007669"/>
    <property type="project" value="UniProtKB-KW"/>
</dbReference>
<dbReference type="InterPro" id="IPR050474">
    <property type="entry name" value="Hel308_SKI2-like"/>
</dbReference>
<organism evidence="7 10">
    <name type="scientific">Methanohalophilus halophilus</name>
    <dbReference type="NCBI Taxonomy" id="2177"/>
    <lineage>
        <taxon>Archaea</taxon>
        <taxon>Methanobacteriati</taxon>
        <taxon>Methanobacteriota</taxon>
        <taxon>Stenosarchaea group</taxon>
        <taxon>Methanomicrobia</taxon>
        <taxon>Methanosarcinales</taxon>
        <taxon>Methanosarcinaceae</taxon>
        <taxon>Methanohalophilus</taxon>
    </lineage>
</organism>
<evidence type="ECO:0000313" key="10">
    <source>
        <dbReference type="Proteomes" id="UP000186879"/>
    </source>
</evidence>
<keyword evidence="10" id="KW-1185">Reference proteome</keyword>
<dbReference type="PROSITE" id="PS51194">
    <property type="entry name" value="HELICASE_CTER"/>
    <property type="match status" value="1"/>
</dbReference>
<evidence type="ECO:0000313" key="11">
    <source>
        <dbReference type="Proteomes" id="UP000198669"/>
    </source>
</evidence>
<evidence type="ECO:0000259" key="5">
    <source>
        <dbReference type="PROSITE" id="PS51192"/>
    </source>
</evidence>
<reference evidence="8 12" key="3">
    <citation type="submission" date="2018-10" db="EMBL/GenBank/DDBJ databases">
        <title>Cultivation of a novel Methanohalophilus strain from Kebrit Deep of the Red Sea and a genomic comparison of members of the genus Methanohalophilus.</title>
        <authorList>
            <person name="Guan Y."/>
            <person name="Ngugi D.K."/>
            <person name="Stingl U."/>
        </authorList>
    </citation>
    <scope>NUCLEOTIDE SEQUENCE [LARGE SCALE GENOMIC DNA]</scope>
    <source>
        <strain evidence="8 12">DSM 3094</strain>
    </source>
</reference>
<dbReference type="AlphaFoldDB" id="A0A1L3Q4B2"/>
<evidence type="ECO:0000313" key="8">
    <source>
        <dbReference type="EMBL" id="RNI08943.1"/>
    </source>
</evidence>
<dbReference type="EMBL" id="CP017921">
    <property type="protein sequence ID" value="APH39719.1"/>
    <property type="molecule type" value="Genomic_DNA"/>
</dbReference>
<evidence type="ECO:0000256" key="3">
    <source>
        <dbReference type="ARBA" id="ARBA00022806"/>
    </source>
</evidence>
<keyword evidence="4" id="KW-0067">ATP-binding</keyword>
<dbReference type="RefSeq" id="WP_072562135.1">
    <property type="nucleotide sequence ID" value="NZ_CP017921.1"/>
</dbReference>
<dbReference type="InterPro" id="IPR001650">
    <property type="entry name" value="Helicase_C-like"/>
</dbReference>
<keyword evidence="3 7" id="KW-0347">Helicase</keyword>
<name>A0A1L3Q4B2_9EURY</name>
<dbReference type="SMART" id="SM00490">
    <property type="entry name" value="HELICc"/>
    <property type="match status" value="1"/>
</dbReference>
<dbReference type="OrthoDB" id="39583at2157"/>
<keyword evidence="2" id="KW-0378">Hydrolase</keyword>
<dbReference type="GO" id="GO:0004386">
    <property type="term" value="F:helicase activity"/>
    <property type="evidence" value="ECO:0007669"/>
    <property type="project" value="UniProtKB-KW"/>
</dbReference>
<evidence type="ECO:0000256" key="2">
    <source>
        <dbReference type="ARBA" id="ARBA00022801"/>
    </source>
</evidence>
<dbReference type="GO" id="GO:0016787">
    <property type="term" value="F:hydrolase activity"/>
    <property type="evidence" value="ECO:0007669"/>
    <property type="project" value="UniProtKB-KW"/>
</dbReference>
<dbReference type="STRING" id="2177.BHR79_09655"/>
<protein>
    <submittedName>
        <fullName evidence="7 9">Helicase</fullName>
    </submittedName>
</protein>
<evidence type="ECO:0000313" key="9">
    <source>
        <dbReference type="EMBL" id="SDW37291.1"/>
    </source>
</evidence>
<dbReference type="EMBL" id="FNMU01000002">
    <property type="protein sequence ID" value="SDW37291.1"/>
    <property type="molecule type" value="Genomic_DNA"/>
</dbReference>
<dbReference type="Pfam" id="PF19131">
    <property type="entry name" value="DUF5814"/>
    <property type="match status" value="1"/>
</dbReference>
<dbReference type="Proteomes" id="UP000267921">
    <property type="component" value="Unassembled WGS sequence"/>
</dbReference>
<feature type="domain" description="Helicase ATP-binding" evidence="5">
    <location>
        <begin position="227"/>
        <end position="402"/>
    </location>
</feature>
<accession>A0A1L3Q4B2</accession>
<dbReference type="PANTHER" id="PTHR47961:SF1">
    <property type="entry name" value="ATP-DEPENDENT HELICASE MJ1401-RELATED"/>
    <property type="match status" value="1"/>
</dbReference>
<proteinExistence type="predicted"/>
<dbReference type="KEGG" id="mhaz:BHR79_09655"/>
<dbReference type="InterPro" id="IPR014001">
    <property type="entry name" value="Helicase_ATP-bd"/>
</dbReference>
<dbReference type="Proteomes" id="UP000186879">
    <property type="component" value="Chromosome"/>
</dbReference>
<dbReference type="Gene3D" id="3.40.50.300">
    <property type="entry name" value="P-loop containing nucleotide triphosphate hydrolases"/>
    <property type="match status" value="2"/>
</dbReference>
<dbReference type="InterPro" id="IPR027417">
    <property type="entry name" value="P-loop_NTPase"/>
</dbReference>
<dbReference type="InterPro" id="IPR011545">
    <property type="entry name" value="DEAD/DEAH_box_helicase_dom"/>
</dbReference>
<dbReference type="SUPFAM" id="SSF52540">
    <property type="entry name" value="P-loop containing nucleoside triphosphate hydrolases"/>
    <property type="match status" value="1"/>
</dbReference>
<evidence type="ECO:0000256" key="4">
    <source>
        <dbReference type="ARBA" id="ARBA00022840"/>
    </source>
</evidence>
<feature type="domain" description="Helicase C-terminal" evidence="6">
    <location>
        <begin position="427"/>
        <end position="591"/>
    </location>
</feature>
<dbReference type="Proteomes" id="UP000198669">
    <property type="component" value="Unassembled WGS sequence"/>
</dbReference>
<keyword evidence="1" id="KW-0547">Nucleotide-binding</keyword>
<dbReference type="PROSITE" id="PS51192">
    <property type="entry name" value="HELICASE_ATP_BIND_1"/>
    <property type="match status" value="1"/>
</dbReference>
<dbReference type="SMART" id="SM00487">
    <property type="entry name" value="DEXDc"/>
    <property type="match status" value="1"/>
</dbReference>
<dbReference type="InterPro" id="IPR043852">
    <property type="entry name" value="DUF5814"/>
</dbReference>
<evidence type="ECO:0000313" key="12">
    <source>
        <dbReference type="Proteomes" id="UP000267921"/>
    </source>
</evidence>
<dbReference type="PANTHER" id="PTHR47961">
    <property type="entry name" value="DNA POLYMERASE THETA, PUTATIVE (AFU_ORTHOLOGUE AFUA_1G05260)-RELATED"/>
    <property type="match status" value="1"/>
</dbReference>